<dbReference type="AlphaFoldDB" id="A0A2H0V5F3"/>
<evidence type="ECO:0000256" key="3">
    <source>
        <dbReference type="ARBA" id="ARBA00022829"/>
    </source>
</evidence>
<dbReference type="Pfam" id="PF04079">
    <property type="entry name" value="SMC_ScpB"/>
    <property type="match status" value="1"/>
</dbReference>
<keyword evidence="3" id="KW-0159">Chromosome partition</keyword>
<keyword evidence="2" id="KW-0132">Cell division</keyword>
<evidence type="ECO:0000313" key="5">
    <source>
        <dbReference type="EMBL" id="PIR94292.1"/>
    </source>
</evidence>
<dbReference type="PANTHER" id="PTHR34298:SF2">
    <property type="entry name" value="SEGREGATION AND CONDENSATION PROTEIN B"/>
    <property type="match status" value="1"/>
</dbReference>
<evidence type="ECO:0000256" key="2">
    <source>
        <dbReference type="ARBA" id="ARBA00022618"/>
    </source>
</evidence>
<dbReference type="InterPro" id="IPR036388">
    <property type="entry name" value="WH-like_DNA-bd_sf"/>
</dbReference>
<keyword evidence="1" id="KW-0963">Cytoplasm</keyword>
<evidence type="ECO:0000256" key="4">
    <source>
        <dbReference type="ARBA" id="ARBA00023306"/>
    </source>
</evidence>
<dbReference type="SUPFAM" id="SSF46785">
    <property type="entry name" value="Winged helix' DNA-binding domain"/>
    <property type="match status" value="2"/>
</dbReference>
<dbReference type="InterPro" id="IPR005234">
    <property type="entry name" value="ScpB_csome_segregation"/>
</dbReference>
<accession>A0A2H0V5F3</accession>
<dbReference type="GO" id="GO:0051301">
    <property type="term" value="P:cell division"/>
    <property type="evidence" value="ECO:0007669"/>
    <property type="project" value="UniProtKB-KW"/>
</dbReference>
<dbReference type="Gene3D" id="1.10.10.10">
    <property type="entry name" value="Winged helix-like DNA-binding domain superfamily/Winged helix DNA-binding domain"/>
    <property type="match status" value="2"/>
</dbReference>
<sequence>MLKSQIESLLFASTKPITSEWLVKFLVKQGVKVKKEQIDDILIELQAKYNQNESGINLIESNGQYQLVTGVQNSELIKALVKDEKTGELSQPSLETLTIIAYRGPITKPILEQIRGVNCSLILRNLLIRGLIQEEKQGNGIVYFVTPELLKYLGLVSVNDLPNYEKLHQVENLEEFLDKQKKEQAVEGEDKSN</sequence>
<proteinExistence type="predicted"/>
<dbReference type="GO" id="GO:0051304">
    <property type="term" value="P:chromosome separation"/>
    <property type="evidence" value="ECO:0007669"/>
    <property type="project" value="InterPro"/>
</dbReference>
<organism evidence="5 6">
    <name type="scientific">Candidatus Falkowbacteria bacterium CG10_big_fil_rev_8_21_14_0_10_39_11</name>
    <dbReference type="NCBI Taxonomy" id="1974565"/>
    <lineage>
        <taxon>Bacteria</taxon>
        <taxon>Candidatus Falkowiibacteriota</taxon>
    </lineage>
</organism>
<name>A0A2H0V5F3_9BACT</name>
<dbReference type="PANTHER" id="PTHR34298">
    <property type="entry name" value="SEGREGATION AND CONDENSATION PROTEIN B"/>
    <property type="match status" value="1"/>
</dbReference>
<dbReference type="PIRSF" id="PIRSF019345">
    <property type="entry name" value="ScpB"/>
    <property type="match status" value="1"/>
</dbReference>
<dbReference type="Proteomes" id="UP000229901">
    <property type="component" value="Unassembled WGS sequence"/>
</dbReference>
<gene>
    <name evidence="5" type="primary">scpB</name>
    <name evidence="5" type="ORF">COT97_02275</name>
</gene>
<protein>
    <submittedName>
        <fullName evidence="5">SMC-Scp complex subunit ScpB</fullName>
    </submittedName>
</protein>
<evidence type="ECO:0000256" key="1">
    <source>
        <dbReference type="ARBA" id="ARBA00022490"/>
    </source>
</evidence>
<comment type="caution">
    <text evidence="5">The sequence shown here is derived from an EMBL/GenBank/DDBJ whole genome shotgun (WGS) entry which is preliminary data.</text>
</comment>
<dbReference type="NCBIfam" id="TIGR00281">
    <property type="entry name" value="SMC-Scp complex subunit ScpB"/>
    <property type="match status" value="1"/>
</dbReference>
<reference evidence="6" key="1">
    <citation type="submission" date="2017-09" db="EMBL/GenBank/DDBJ databases">
        <title>Depth-based differentiation of microbial function through sediment-hosted aquifers and enrichment of novel symbionts in the deep terrestrial subsurface.</title>
        <authorList>
            <person name="Probst A.J."/>
            <person name="Ladd B."/>
            <person name="Jarett J.K."/>
            <person name="Geller-Mcgrath D.E."/>
            <person name="Sieber C.M.K."/>
            <person name="Emerson J.B."/>
            <person name="Anantharaman K."/>
            <person name="Thomas B.C."/>
            <person name="Malmstrom R."/>
            <person name="Stieglmeier M."/>
            <person name="Klingl A."/>
            <person name="Woyke T."/>
            <person name="Ryan C.M."/>
            <person name="Banfield J.F."/>
        </authorList>
    </citation>
    <scope>NUCLEOTIDE SEQUENCE [LARGE SCALE GENOMIC DNA]</scope>
</reference>
<dbReference type="EMBL" id="PFAP01000011">
    <property type="protein sequence ID" value="PIR94292.1"/>
    <property type="molecule type" value="Genomic_DNA"/>
</dbReference>
<evidence type="ECO:0000313" key="6">
    <source>
        <dbReference type="Proteomes" id="UP000229901"/>
    </source>
</evidence>
<dbReference type="InterPro" id="IPR036390">
    <property type="entry name" value="WH_DNA-bd_sf"/>
</dbReference>
<keyword evidence="4" id="KW-0131">Cell cycle</keyword>